<evidence type="ECO:0000313" key="4">
    <source>
        <dbReference type="Proteomes" id="UP001146120"/>
    </source>
</evidence>
<evidence type="ECO:0000256" key="1">
    <source>
        <dbReference type="SAM" id="MobiDB-lite"/>
    </source>
</evidence>
<accession>A0AAV2YJF8</accession>
<feature type="region of interest" description="Disordered" evidence="1">
    <location>
        <begin position="1"/>
        <end position="37"/>
    </location>
</feature>
<feature type="compositionally biased region" description="Polar residues" evidence="1">
    <location>
        <begin position="1"/>
        <end position="28"/>
    </location>
</feature>
<evidence type="ECO:0000313" key="3">
    <source>
        <dbReference type="EMBL" id="DAZ93428.1"/>
    </source>
</evidence>
<keyword evidence="4" id="KW-1185">Reference proteome</keyword>
<dbReference type="GO" id="GO:0004722">
    <property type="term" value="F:protein serine/threonine phosphatase activity"/>
    <property type="evidence" value="ECO:0007669"/>
    <property type="project" value="InterPro"/>
</dbReference>
<name>A0AAV2YJF8_9STRA</name>
<dbReference type="Gene3D" id="3.60.40.10">
    <property type="entry name" value="PPM-type phosphatase domain"/>
    <property type="match status" value="1"/>
</dbReference>
<dbReference type="CDD" id="cd00143">
    <property type="entry name" value="PP2Cc"/>
    <property type="match status" value="1"/>
</dbReference>
<dbReference type="AlphaFoldDB" id="A0AAV2YJF8"/>
<dbReference type="InterPro" id="IPR015655">
    <property type="entry name" value="PP2C"/>
</dbReference>
<protein>
    <recommendedName>
        <fullName evidence="2">PPM-type phosphatase domain-containing protein</fullName>
    </recommendedName>
</protein>
<dbReference type="SMART" id="SM00331">
    <property type="entry name" value="PP2C_SIG"/>
    <property type="match status" value="1"/>
</dbReference>
<organism evidence="3 4">
    <name type="scientific">Lagenidium giganteum</name>
    <dbReference type="NCBI Taxonomy" id="4803"/>
    <lineage>
        <taxon>Eukaryota</taxon>
        <taxon>Sar</taxon>
        <taxon>Stramenopiles</taxon>
        <taxon>Oomycota</taxon>
        <taxon>Peronosporomycetes</taxon>
        <taxon>Pythiales</taxon>
        <taxon>Pythiaceae</taxon>
    </lineage>
</organism>
<dbReference type="InterPro" id="IPR036457">
    <property type="entry name" value="PPM-type-like_dom_sf"/>
</dbReference>
<gene>
    <name evidence="3" type="ORF">N0F65_000079</name>
</gene>
<feature type="domain" description="PPM-type phosphatase" evidence="2">
    <location>
        <begin position="40"/>
        <end position="332"/>
    </location>
</feature>
<dbReference type="InterPro" id="IPR001932">
    <property type="entry name" value="PPM-type_phosphatase-like_dom"/>
</dbReference>
<dbReference type="Proteomes" id="UP001146120">
    <property type="component" value="Unassembled WGS sequence"/>
</dbReference>
<proteinExistence type="predicted"/>
<sequence>MGISRPSNAAASQTTLKLGSDRSSTSPLDASDSMDRHAHSVGLATNRGGKNTHEDAYFIGGTLPDRMTLNGYSAQNMGGCFGIFDGHGGDRASRFCAEYLFPRIAEELTHTSDVGKAMIAAVRAVDAEFCEICVSVNQAHLARAPTVFGLPSTVYQTHRMEDGSTCLIAMIRDGVLYVGNVGDSRAILSTKAGDFVSMSIDQKPDRKDERERLEARGAKVTGSPSFMYKVWPFHKFLDVPRVNGALAMSRSIGDRSLKSWIICDPEITTHQIRPEDRFLIMATDGLWDVVPSKIAARVAATTTNPQVLAEVLLKMALERKSYDNVTVLVVDVQTYMVASAGT</sequence>
<dbReference type="PANTHER" id="PTHR47992">
    <property type="entry name" value="PROTEIN PHOSPHATASE"/>
    <property type="match status" value="1"/>
</dbReference>
<dbReference type="SUPFAM" id="SSF81606">
    <property type="entry name" value="PP2C-like"/>
    <property type="match status" value="1"/>
</dbReference>
<reference evidence="3" key="1">
    <citation type="submission" date="2022-11" db="EMBL/GenBank/DDBJ databases">
        <authorList>
            <person name="Morgan W.R."/>
            <person name="Tartar A."/>
        </authorList>
    </citation>
    <scope>NUCLEOTIDE SEQUENCE</scope>
    <source>
        <strain evidence="3">ARSEF 373</strain>
    </source>
</reference>
<comment type="caution">
    <text evidence="3">The sequence shown here is derived from an EMBL/GenBank/DDBJ whole genome shotgun (WGS) entry which is preliminary data.</text>
</comment>
<dbReference type="EMBL" id="DAKRPA010000317">
    <property type="protein sequence ID" value="DAZ93428.1"/>
    <property type="molecule type" value="Genomic_DNA"/>
</dbReference>
<dbReference type="PROSITE" id="PS51746">
    <property type="entry name" value="PPM_2"/>
    <property type="match status" value="1"/>
</dbReference>
<dbReference type="Pfam" id="PF00481">
    <property type="entry name" value="PP2C"/>
    <property type="match status" value="1"/>
</dbReference>
<evidence type="ECO:0000259" key="2">
    <source>
        <dbReference type="PROSITE" id="PS51746"/>
    </source>
</evidence>
<reference evidence="3" key="2">
    <citation type="journal article" date="2023" name="Microbiol Resour">
        <title>Decontamination and Annotation of the Draft Genome Sequence of the Oomycete Lagenidium giganteum ARSEF 373.</title>
        <authorList>
            <person name="Morgan W.R."/>
            <person name="Tartar A."/>
        </authorList>
    </citation>
    <scope>NUCLEOTIDE SEQUENCE</scope>
    <source>
        <strain evidence="3">ARSEF 373</strain>
    </source>
</reference>
<dbReference type="SMART" id="SM00332">
    <property type="entry name" value="PP2Cc"/>
    <property type="match status" value="1"/>
</dbReference>